<dbReference type="GO" id="GO:0008236">
    <property type="term" value="F:serine-type peptidase activity"/>
    <property type="evidence" value="ECO:0007669"/>
    <property type="project" value="UniProtKB-KW"/>
</dbReference>
<feature type="chain" id="PRO_5013755835" evidence="6">
    <location>
        <begin position="28"/>
        <end position="388"/>
    </location>
</feature>
<protein>
    <submittedName>
        <fullName evidence="8">Peptidase S41</fullName>
    </submittedName>
</protein>
<evidence type="ECO:0000313" key="9">
    <source>
        <dbReference type="Proteomes" id="UP000230859"/>
    </source>
</evidence>
<dbReference type="InterPro" id="IPR036034">
    <property type="entry name" value="PDZ_sf"/>
</dbReference>
<dbReference type="SUPFAM" id="SSF52096">
    <property type="entry name" value="ClpP/crotonase"/>
    <property type="match status" value="1"/>
</dbReference>
<dbReference type="Pfam" id="PF17820">
    <property type="entry name" value="PDZ_6"/>
    <property type="match status" value="1"/>
</dbReference>
<dbReference type="InterPro" id="IPR041489">
    <property type="entry name" value="PDZ_6"/>
</dbReference>
<dbReference type="AlphaFoldDB" id="A0A2H0LT69"/>
<feature type="signal peptide" evidence="6">
    <location>
        <begin position="1"/>
        <end position="27"/>
    </location>
</feature>
<dbReference type="CDD" id="cd06782">
    <property type="entry name" value="cpPDZ_CPP-like"/>
    <property type="match status" value="1"/>
</dbReference>
<evidence type="ECO:0000256" key="3">
    <source>
        <dbReference type="ARBA" id="ARBA00022801"/>
    </source>
</evidence>
<evidence type="ECO:0000256" key="2">
    <source>
        <dbReference type="ARBA" id="ARBA00022670"/>
    </source>
</evidence>
<dbReference type="Gene3D" id="3.90.226.10">
    <property type="entry name" value="2-enoyl-CoA Hydratase, Chain A, domain 1"/>
    <property type="match status" value="1"/>
</dbReference>
<evidence type="ECO:0000256" key="5">
    <source>
        <dbReference type="RuleBase" id="RU004404"/>
    </source>
</evidence>
<sequence length="388" mass="42983">MKKKVGFFLIGSLILLMSAINSRHSSAAAVQSESYDVLEELKLFSRAIGAVLEGYVEKKDARQLLYHAVKGMLEGMDPYTVFIDEEHYKLLQIDMKGEYSGLGAVLEMVDNQIFIKEIKPASAAQKAGLEVKDMILKVDSKDVIGLGMAEVAELLRGEAGTEVMVRVQRPTVPEPIDIKVIRELVEISAINDVRMAGRHLGYLRIDNFQEHTADQIDKAIKKLTKEGMKALIIDLRNNQGGLMTAAIDLASRFLPGDKKIVSVESRIDVQKKEHFSDGSKHLTDCDLIVLVNEHSASASEIFSAAIQDHKRGIVVGMKTYGKASVQSVVPLDDKTAMKLTTARYISPNGRVIDKVGIVPDEEVPYLVEGVEGEDQQTRKALEIFKKYR</sequence>
<keyword evidence="4 5" id="KW-0720">Serine protease</keyword>
<dbReference type="GO" id="GO:0007165">
    <property type="term" value="P:signal transduction"/>
    <property type="evidence" value="ECO:0007669"/>
    <property type="project" value="TreeGrafter"/>
</dbReference>
<dbReference type="Gene3D" id="3.30.750.44">
    <property type="match status" value="1"/>
</dbReference>
<gene>
    <name evidence="8" type="ORF">COV74_03265</name>
</gene>
<dbReference type="PROSITE" id="PS50106">
    <property type="entry name" value="PDZ"/>
    <property type="match status" value="1"/>
</dbReference>
<organism evidence="8 9">
    <name type="scientific">Candidatus Abzuiibacterium crystallinum</name>
    <dbReference type="NCBI Taxonomy" id="1974748"/>
    <lineage>
        <taxon>Bacteria</taxon>
        <taxon>Pseudomonadati</taxon>
        <taxon>Candidatus Omnitrophota</taxon>
        <taxon>Candidatus Abzuiibacterium</taxon>
    </lineage>
</organism>
<reference evidence="8 9" key="1">
    <citation type="submission" date="2017-09" db="EMBL/GenBank/DDBJ databases">
        <title>Depth-based differentiation of microbial function through sediment-hosted aquifers and enrichment of novel symbionts in the deep terrestrial subsurface.</title>
        <authorList>
            <person name="Probst A.J."/>
            <person name="Ladd B."/>
            <person name="Jarett J.K."/>
            <person name="Geller-Mcgrath D.E."/>
            <person name="Sieber C.M."/>
            <person name="Emerson J.B."/>
            <person name="Anantharaman K."/>
            <person name="Thomas B.C."/>
            <person name="Malmstrom R."/>
            <person name="Stieglmeier M."/>
            <person name="Klingl A."/>
            <person name="Woyke T."/>
            <person name="Ryan C.M."/>
            <person name="Banfield J.F."/>
        </authorList>
    </citation>
    <scope>NUCLEOTIDE SEQUENCE [LARGE SCALE GENOMIC DNA]</scope>
    <source>
        <strain evidence="8">CG11_big_fil_rev_8_21_14_0_20_45_26</strain>
    </source>
</reference>
<dbReference type="Gene3D" id="2.30.42.10">
    <property type="match status" value="1"/>
</dbReference>
<dbReference type="InterPro" id="IPR029045">
    <property type="entry name" value="ClpP/crotonase-like_dom_sf"/>
</dbReference>
<evidence type="ECO:0000256" key="6">
    <source>
        <dbReference type="SAM" id="SignalP"/>
    </source>
</evidence>
<dbReference type="InterPro" id="IPR004447">
    <property type="entry name" value="Peptidase_S41A"/>
</dbReference>
<dbReference type="NCBIfam" id="TIGR00225">
    <property type="entry name" value="prc"/>
    <property type="match status" value="1"/>
</dbReference>
<dbReference type="Proteomes" id="UP000230859">
    <property type="component" value="Unassembled WGS sequence"/>
</dbReference>
<keyword evidence="2 5" id="KW-0645">Protease</keyword>
<evidence type="ECO:0000259" key="7">
    <source>
        <dbReference type="PROSITE" id="PS50106"/>
    </source>
</evidence>
<dbReference type="SUPFAM" id="SSF50156">
    <property type="entry name" value="PDZ domain-like"/>
    <property type="match status" value="1"/>
</dbReference>
<dbReference type="SMART" id="SM00245">
    <property type="entry name" value="TSPc"/>
    <property type="match status" value="1"/>
</dbReference>
<dbReference type="EMBL" id="PCVY01000028">
    <property type="protein sequence ID" value="PIQ86864.1"/>
    <property type="molecule type" value="Genomic_DNA"/>
</dbReference>
<evidence type="ECO:0000256" key="1">
    <source>
        <dbReference type="ARBA" id="ARBA00009179"/>
    </source>
</evidence>
<comment type="similarity">
    <text evidence="1 5">Belongs to the peptidase S41A family.</text>
</comment>
<accession>A0A2H0LT69</accession>
<feature type="domain" description="PDZ" evidence="7">
    <location>
        <begin position="92"/>
        <end position="170"/>
    </location>
</feature>
<name>A0A2H0LT69_9BACT</name>
<dbReference type="CDD" id="cd07560">
    <property type="entry name" value="Peptidase_S41_CPP"/>
    <property type="match status" value="1"/>
</dbReference>
<dbReference type="InterPro" id="IPR001478">
    <property type="entry name" value="PDZ"/>
</dbReference>
<dbReference type="PANTHER" id="PTHR32060:SF22">
    <property type="entry name" value="CARBOXYL-TERMINAL-PROCESSING PEPTIDASE 3, CHLOROPLASTIC"/>
    <property type="match status" value="1"/>
</dbReference>
<evidence type="ECO:0000313" key="8">
    <source>
        <dbReference type="EMBL" id="PIQ86864.1"/>
    </source>
</evidence>
<evidence type="ECO:0000256" key="4">
    <source>
        <dbReference type="ARBA" id="ARBA00022825"/>
    </source>
</evidence>
<keyword evidence="3 5" id="KW-0378">Hydrolase</keyword>
<dbReference type="InterPro" id="IPR005151">
    <property type="entry name" value="Tail-specific_protease"/>
</dbReference>
<dbReference type="Pfam" id="PF03572">
    <property type="entry name" value="Peptidase_S41"/>
    <property type="match status" value="1"/>
</dbReference>
<dbReference type="GO" id="GO:0004175">
    <property type="term" value="F:endopeptidase activity"/>
    <property type="evidence" value="ECO:0007669"/>
    <property type="project" value="TreeGrafter"/>
</dbReference>
<dbReference type="PANTHER" id="PTHR32060">
    <property type="entry name" value="TAIL-SPECIFIC PROTEASE"/>
    <property type="match status" value="1"/>
</dbReference>
<proteinExistence type="inferred from homology"/>
<dbReference type="InterPro" id="IPR055210">
    <property type="entry name" value="CtpA/B_N"/>
</dbReference>
<comment type="caution">
    <text evidence="8">The sequence shown here is derived from an EMBL/GenBank/DDBJ whole genome shotgun (WGS) entry which is preliminary data.</text>
</comment>
<dbReference type="GO" id="GO:0030288">
    <property type="term" value="C:outer membrane-bounded periplasmic space"/>
    <property type="evidence" value="ECO:0007669"/>
    <property type="project" value="TreeGrafter"/>
</dbReference>
<dbReference type="GO" id="GO:0006508">
    <property type="term" value="P:proteolysis"/>
    <property type="evidence" value="ECO:0007669"/>
    <property type="project" value="UniProtKB-KW"/>
</dbReference>
<dbReference type="Pfam" id="PF22694">
    <property type="entry name" value="CtpB_N-like"/>
    <property type="match status" value="1"/>
</dbReference>
<dbReference type="SMART" id="SM00228">
    <property type="entry name" value="PDZ"/>
    <property type="match status" value="1"/>
</dbReference>
<keyword evidence="6" id="KW-0732">Signal</keyword>